<evidence type="ECO:0000313" key="2">
    <source>
        <dbReference type="EMBL" id="SFR77542.1"/>
    </source>
</evidence>
<sequence>MAIVEFIDGKKNKNGQKITYKSLASVKRLIHYILREDKTNENLMGGVYCNYNTAYDEFVLTKSNYNKCPKTEGEITDNRQAIHLVQSFDKGEITSELAKKIADEFIQHNEFEGFQIVYAVHTDREHIHTHYVINSVNYETGYHWHKPKDIIPALQKWNDELCQKYELSITQKKKEHVKSGEYRAGQQGRSWKAETLHAGLAVKQVAQNKEEFISLMGQLGYKIRWEDSRKDITFTTPNGKKINSDKLGFPKKNYLPLTKEALEKQFALNRQIEQNKNLSVVREHQQLKQSLLQFANQIAKDNAYNEYPFQRQWHGNKLEGEALREWLHEQAKGQGFNWEQEY</sequence>
<dbReference type="OrthoDB" id="9763513at2"/>
<protein>
    <submittedName>
        <fullName evidence="2">Relaxase/Mobilisation nuclease domain-containing protein</fullName>
    </submittedName>
</protein>
<evidence type="ECO:0000313" key="3">
    <source>
        <dbReference type="Proteomes" id="UP000199659"/>
    </source>
</evidence>
<reference evidence="2 3" key="1">
    <citation type="submission" date="2016-10" db="EMBL/GenBank/DDBJ databases">
        <authorList>
            <person name="de Groot N.N."/>
        </authorList>
    </citation>
    <scope>NUCLEOTIDE SEQUENCE [LARGE SCALE GENOMIC DNA]</scope>
    <source>
        <strain evidence="2 3">743A</strain>
    </source>
</reference>
<dbReference type="EMBL" id="FOYZ01000005">
    <property type="protein sequence ID" value="SFR77542.1"/>
    <property type="molecule type" value="Genomic_DNA"/>
</dbReference>
<dbReference type="AlphaFoldDB" id="A0A1I6JF29"/>
<dbReference type="STRING" id="37658.SAMN05661086_01627"/>
<dbReference type="RefSeq" id="WP_092560185.1">
    <property type="nucleotide sequence ID" value="NZ_FOYZ01000005.1"/>
</dbReference>
<proteinExistence type="predicted"/>
<gene>
    <name evidence="2" type="ORF">SAMN05661086_01627</name>
</gene>
<dbReference type="InterPro" id="IPR005094">
    <property type="entry name" value="Endonuclease_MobA/VirD2"/>
</dbReference>
<dbReference type="Proteomes" id="UP000199659">
    <property type="component" value="Unassembled WGS sequence"/>
</dbReference>
<dbReference type="Pfam" id="PF03432">
    <property type="entry name" value="Relaxase"/>
    <property type="match status" value="1"/>
</dbReference>
<keyword evidence="3" id="KW-1185">Reference proteome</keyword>
<evidence type="ECO:0000259" key="1">
    <source>
        <dbReference type="Pfam" id="PF03432"/>
    </source>
</evidence>
<name>A0A1I6JF29_9FIRM</name>
<feature type="domain" description="MobA/VirD2-like nuclease" evidence="1">
    <location>
        <begin position="32"/>
        <end position="167"/>
    </location>
</feature>
<organism evidence="2 3">
    <name type="scientific">Anaeromicropila populeti</name>
    <dbReference type="NCBI Taxonomy" id="37658"/>
    <lineage>
        <taxon>Bacteria</taxon>
        <taxon>Bacillati</taxon>
        <taxon>Bacillota</taxon>
        <taxon>Clostridia</taxon>
        <taxon>Lachnospirales</taxon>
        <taxon>Lachnospiraceae</taxon>
        <taxon>Anaeromicropila</taxon>
    </lineage>
</organism>
<accession>A0A1I6JF29</accession>